<evidence type="ECO:0000313" key="2">
    <source>
        <dbReference type="EMBL" id="RCW93844.1"/>
    </source>
</evidence>
<proteinExistence type="predicted"/>
<name>A0A368ZJD2_9FLAO</name>
<dbReference type="AlphaFoldDB" id="A0A368ZJD2"/>
<evidence type="ECO:0000313" key="3">
    <source>
        <dbReference type="Proteomes" id="UP000253436"/>
    </source>
</evidence>
<organism evidence="2 3">
    <name type="scientific">Winogradskyella arenosi</name>
    <dbReference type="NCBI Taxonomy" id="533325"/>
    <lineage>
        <taxon>Bacteria</taxon>
        <taxon>Pseudomonadati</taxon>
        <taxon>Bacteroidota</taxon>
        <taxon>Flavobacteriia</taxon>
        <taxon>Flavobacteriales</taxon>
        <taxon>Flavobacteriaceae</taxon>
        <taxon>Winogradskyella</taxon>
    </lineage>
</organism>
<keyword evidence="1" id="KW-1133">Transmembrane helix</keyword>
<keyword evidence="3" id="KW-1185">Reference proteome</keyword>
<protein>
    <submittedName>
        <fullName evidence="2">Uncharacterized protein</fullName>
    </submittedName>
</protein>
<dbReference type="EMBL" id="QPJO01000001">
    <property type="protein sequence ID" value="RCW93844.1"/>
    <property type="molecule type" value="Genomic_DNA"/>
</dbReference>
<dbReference type="RefSeq" id="WP_114308337.1">
    <property type="nucleotide sequence ID" value="NZ_QPJO01000001.1"/>
</dbReference>
<gene>
    <name evidence="2" type="ORF">DFQ08_101642</name>
</gene>
<accession>A0A368ZJD2</accession>
<sequence length="120" mass="13649">MNSSKFFTLKEARIGNNCPECYSNDSLELTLKQKLIETKFYKAITEETASELLCHNCEMQIFPVRWTDDIERVVDYHLRGLNIKTKSTKLKPIAWALITLGILLLVMVSLWAIGGISVAL</sequence>
<dbReference type="OrthoDB" id="1139350at2"/>
<dbReference type="Proteomes" id="UP000253436">
    <property type="component" value="Unassembled WGS sequence"/>
</dbReference>
<evidence type="ECO:0000256" key="1">
    <source>
        <dbReference type="SAM" id="Phobius"/>
    </source>
</evidence>
<keyword evidence="1" id="KW-0472">Membrane</keyword>
<keyword evidence="1" id="KW-0812">Transmembrane</keyword>
<reference evidence="2 3" key="1">
    <citation type="submission" date="2018-07" db="EMBL/GenBank/DDBJ databases">
        <title>Genomic Encyclopedia of Type Strains, Phase III (KMG-III): the genomes of soil and plant-associated and newly described type strains.</title>
        <authorList>
            <person name="Whitman W."/>
        </authorList>
    </citation>
    <scope>NUCLEOTIDE SEQUENCE [LARGE SCALE GENOMIC DNA]</scope>
    <source>
        <strain evidence="2 3">CECT 7958</strain>
    </source>
</reference>
<comment type="caution">
    <text evidence="2">The sequence shown here is derived from an EMBL/GenBank/DDBJ whole genome shotgun (WGS) entry which is preliminary data.</text>
</comment>
<feature type="transmembrane region" description="Helical" evidence="1">
    <location>
        <begin position="93"/>
        <end position="114"/>
    </location>
</feature>